<protein>
    <submittedName>
        <fullName evidence="1">Uncharacterized protein</fullName>
    </submittedName>
</protein>
<accession>A0A212FH57</accession>
<organism evidence="1 2">
    <name type="scientific">Danaus plexippus plexippus</name>
    <dbReference type="NCBI Taxonomy" id="278856"/>
    <lineage>
        <taxon>Eukaryota</taxon>
        <taxon>Metazoa</taxon>
        <taxon>Ecdysozoa</taxon>
        <taxon>Arthropoda</taxon>
        <taxon>Hexapoda</taxon>
        <taxon>Insecta</taxon>
        <taxon>Pterygota</taxon>
        <taxon>Neoptera</taxon>
        <taxon>Endopterygota</taxon>
        <taxon>Lepidoptera</taxon>
        <taxon>Glossata</taxon>
        <taxon>Ditrysia</taxon>
        <taxon>Papilionoidea</taxon>
        <taxon>Nymphalidae</taxon>
        <taxon>Danainae</taxon>
        <taxon>Danaini</taxon>
        <taxon>Danaina</taxon>
        <taxon>Danaus</taxon>
        <taxon>Danaus</taxon>
    </lineage>
</organism>
<dbReference type="Proteomes" id="UP000007151">
    <property type="component" value="Unassembled WGS sequence"/>
</dbReference>
<evidence type="ECO:0000313" key="1">
    <source>
        <dbReference type="EMBL" id="OWR53075.1"/>
    </source>
</evidence>
<sequence>MFKESVTLTFTDHALQLTVVHGYSRGVPAYTWKMKGNVPVITDVEMTSDDFTRHLRGDILTTVQQLVSIMLWGSWRYGSRHHSLFSRLLLNKFKFRRLLTKEYSYPPVKVIVILGSGYFKSFSNRSLKVSALYSAPPQHPRMCTGFNVPAGDSDSFDRISRTHSALDLPTEHSH</sequence>
<proteinExistence type="predicted"/>
<reference evidence="1 2" key="1">
    <citation type="journal article" date="2011" name="Cell">
        <title>The monarch butterfly genome yields insights into long-distance migration.</title>
        <authorList>
            <person name="Zhan S."/>
            <person name="Merlin C."/>
            <person name="Boore J.L."/>
            <person name="Reppert S.M."/>
        </authorList>
    </citation>
    <scope>NUCLEOTIDE SEQUENCE [LARGE SCALE GENOMIC DNA]</scope>
    <source>
        <strain evidence="1">F-2</strain>
    </source>
</reference>
<gene>
    <name evidence="1" type="ORF">KGM_210618</name>
</gene>
<keyword evidence="2" id="KW-1185">Reference proteome</keyword>
<name>A0A212FH57_DANPL</name>
<evidence type="ECO:0000313" key="2">
    <source>
        <dbReference type="Proteomes" id="UP000007151"/>
    </source>
</evidence>
<dbReference type="AlphaFoldDB" id="A0A212FH57"/>
<dbReference type="KEGG" id="dpl:KGM_210618"/>
<dbReference type="InParanoid" id="A0A212FH57"/>
<comment type="caution">
    <text evidence="1">The sequence shown here is derived from an EMBL/GenBank/DDBJ whole genome shotgun (WGS) entry which is preliminary data.</text>
</comment>
<dbReference type="EMBL" id="AGBW02008531">
    <property type="protein sequence ID" value="OWR53075.1"/>
    <property type="molecule type" value="Genomic_DNA"/>
</dbReference>